<dbReference type="EMBL" id="BMID01000001">
    <property type="protein sequence ID" value="GGA04230.1"/>
    <property type="molecule type" value="Genomic_DNA"/>
</dbReference>
<evidence type="ECO:0000256" key="2">
    <source>
        <dbReference type="SAM" id="SignalP"/>
    </source>
</evidence>
<comment type="caution">
    <text evidence="3">The sequence shown here is derived from an EMBL/GenBank/DDBJ whole genome shotgun (WGS) entry which is preliminary data.</text>
</comment>
<keyword evidence="4" id="KW-1185">Reference proteome</keyword>
<dbReference type="Proteomes" id="UP000603317">
    <property type="component" value="Unassembled WGS sequence"/>
</dbReference>
<feature type="region of interest" description="Disordered" evidence="1">
    <location>
        <begin position="412"/>
        <end position="431"/>
    </location>
</feature>
<reference evidence="4" key="1">
    <citation type="journal article" date="2019" name="Int. J. Syst. Evol. Microbiol.">
        <title>The Global Catalogue of Microorganisms (GCM) 10K type strain sequencing project: providing services to taxonomists for standard genome sequencing and annotation.</title>
        <authorList>
            <consortium name="The Broad Institute Genomics Platform"/>
            <consortium name="The Broad Institute Genome Sequencing Center for Infectious Disease"/>
            <person name="Wu L."/>
            <person name="Ma J."/>
        </authorList>
    </citation>
    <scope>NUCLEOTIDE SEQUENCE [LARGE SCALE GENOMIC DNA]</scope>
    <source>
        <strain evidence="4">CGMCC 1.15297</strain>
    </source>
</reference>
<evidence type="ECO:0000313" key="4">
    <source>
        <dbReference type="Proteomes" id="UP000603317"/>
    </source>
</evidence>
<organism evidence="3 4">
    <name type="scientific">Blastomonas marina</name>
    <dbReference type="NCBI Taxonomy" id="1867408"/>
    <lineage>
        <taxon>Bacteria</taxon>
        <taxon>Pseudomonadati</taxon>
        <taxon>Pseudomonadota</taxon>
        <taxon>Alphaproteobacteria</taxon>
        <taxon>Sphingomonadales</taxon>
        <taxon>Sphingomonadaceae</taxon>
        <taxon>Blastomonas</taxon>
    </lineage>
</organism>
<evidence type="ECO:0000313" key="3">
    <source>
        <dbReference type="EMBL" id="GGA04230.1"/>
    </source>
</evidence>
<protein>
    <submittedName>
        <fullName evidence="3">Uncharacterized protein</fullName>
    </submittedName>
</protein>
<dbReference type="RefSeq" id="WP_188641810.1">
    <property type="nucleotide sequence ID" value="NZ_BMID01000001.1"/>
</dbReference>
<evidence type="ECO:0000256" key="1">
    <source>
        <dbReference type="SAM" id="MobiDB-lite"/>
    </source>
</evidence>
<gene>
    <name evidence="3" type="ORF">GCM10010923_11680</name>
</gene>
<keyword evidence="2" id="KW-0732">Signal</keyword>
<feature type="signal peptide" evidence="2">
    <location>
        <begin position="1"/>
        <end position="19"/>
    </location>
</feature>
<sequence length="431" mass="45604">MKLIALLVAPLLLGGCALAALGSAVGAAAVGPGQVQPATWRKVDMSTGQIQDIGGLEQLARDFPDSSSVRLRLGTAYIREGDKAKAAEQVGWLLDRGYAFTEAGQATLIAFFEDFDPQLNGRIGRQPETIADSSVVATVPAGARLIEDVVQDPVLGGWVVSSIVDRAIYHGTETSGQWNWRRHDIAGAGSLAGSVRANIAPTLWFASGAYDVTPAPDTAFRGLIAYSVADGTVVHRIAAPEGATPSDIALSGKGPLYASDPLSGAVYTAGTDDAELRMLVEPGTLRSPQGLVPLPGGRQVIVSDYRYGLARIDVRSGSVRRIAATVPVALDGFDGLWLIDGKIVGIQNGFSPQRIVSLTFDRNYTQVTDVAILEQAHPDWIEPLGGTILGRAFYYIGNGQWSRFGEGGMARTDAPPLPTHIRRLPLPSPTD</sequence>
<name>A0ABQ1F9T9_9SPHN</name>
<proteinExistence type="predicted"/>
<feature type="chain" id="PRO_5046651803" evidence="2">
    <location>
        <begin position="20"/>
        <end position="431"/>
    </location>
</feature>
<dbReference type="SUPFAM" id="SSF63829">
    <property type="entry name" value="Calcium-dependent phosphotriesterase"/>
    <property type="match status" value="1"/>
</dbReference>
<dbReference type="PROSITE" id="PS51257">
    <property type="entry name" value="PROKAR_LIPOPROTEIN"/>
    <property type="match status" value="1"/>
</dbReference>
<accession>A0ABQ1F9T9</accession>